<organism evidence="1 2">
    <name type="scientific">Caldalkalibacillus horti</name>
    <dbReference type="NCBI Taxonomy" id="77523"/>
    <lineage>
        <taxon>Bacteria</taxon>
        <taxon>Bacillati</taxon>
        <taxon>Bacillota</taxon>
        <taxon>Bacilli</taxon>
        <taxon>Bacillales</taxon>
        <taxon>Bacillaceae</taxon>
        <taxon>Caldalkalibacillus</taxon>
    </lineage>
</organism>
<dbReference type="EMBL" id="JAUSTY010000010">
    <property type="protein sequence ID" value="MDQ0166760.1"/>
    <property type="molecule type" value="Genomic_DNA"/>
</dbReference>
<reference evidence="1 2" key="1">
    <citation type="submission" date="2023-07" db="EMBL/GenBank/DDBJ databases">
        <title>Genomic Encyclopedia of Type Strains, Phase IV (KMG-IV): sequencing the most valuable type-strain genomes for metagenomic binning, comparative biology and taxonomic classification.</title>
        <authorList>
            <person name="Goeker M."/>
        </authorList>
    </citation>
    <scope>NUCLEOTIDE SEQUENCE [LARGE SCALE GENOMIC DNA]</scope>
    <source>
        <strain evidence="1 2">DSM 12751</strain>
    </source>
</reference>
<accession>A0ABT9W0Y3</accession>
<dbReference type="RefSeq" id="WP_307395219.1">
    <property type="nucleotide sequence ID" value="NZ_BAAADK010000047.1"/>
</dbReference>
<gene>
    <name evidence="1" type="ORF">J2S11_002676</name>
</gene>
<sequence length="270" mass="31214">MDAKALKEHLSKQFNDRNWSYKWDTQKDIYELQIPDKQEPVEVSVPKLLQRIKEEQNKAERIVDETIHSIQLMFESVEARKTKKLSEQQEHIYPVMRSTSFPTEAPSGLKLVHDEHSAESRIYYALDLGQSYSLIDDSMLTASDWTKQELKERALFNLRRLSNEAKVDTVAGNDFYFISTTDGYAASRILNQTLLNEYQQKVKGDLCIAIPHQDVLIFADLRNEAGYDVLGQMGFQFYTSGQLPITALPFQYKDGQLEPIFILAKRKPKQ</sequence>
<evidence type="ECO:0000313" key="1">
    <source>
        <dbReference type="EMBL" id="MDQ0166760.1"/>
    </source>
</evidence>
<keyword evidence="2" id="KW-1185">Reference proteome</keyword>
<dbReference type="InterPro" id="IPR010838">
    <property type="entry name" value="DUF1444"/>
</dbReference>
<name>A0ABT9W0Y3_9BACI</name>
<evidence type="ECO:0000313" key="2">
    <source>
        <dbReference type="Proteomes" id="UP001235840"/>
    </source>
</evidence>
<dbReference type="Proteomes" id="UP001235840">
    <property type="component" value="Unassembled WGS sequence"/>
</dbReference>
<protein>
    <submittedName>
        <fullName evidence="1">Uncharacterized protein YtpQ (UPF0354 family)</fullName>
    </submittedName>
</protein>
<dbReference type="Pfam" id="PF07285">
    <property type="entry name" value="DUF1444"/>
    <property type="match status" value="1"/>
</dbReference>
<comment type="caution">
    <text evidence="1">The sequence shown here is derived from an EMBL/GenBank/DDBJ whole genome shotgun (WGS) entry which is preliminary data.</text>
</comment>
<dbReference type="NCBIfam" id="NF010189">
    <property type="entry name" value="PRK13668.1"/>
    <property type="match status" value="1"/>
</dbReference>
<proteinExistence type="predicted"/>